<feature type="compositionally biased region" description="Basic and acidic residues" evidence="2">
    <location>
        <begin position="253"/>
        <end position="268"/>
    </location>
</feature>
<feature type="compositionally biased region" description="Polar residues" evidence="2">
    <location>
        <begin position="315"/>
        <end position="330"/>
    </location>
</feature>
<feature type="compositionally biased region" description="Polar residues" evidence="2">
    <location>
        <begin position="239"/>
        <end position="252"/>
    </location>
</feature>
<name>A0A0X8HWA7_9SACH</name>
<dbReference type="RefSeq" id="XP_017989591.1">
    <property type="nucleotide sequence ID" value="XM_018134137.1"/>
</dbReference>
<dbReference type="EMBL" id="CP014248">
    <property type="protein sequence ID" value="AMD22595.1"/>
    <property type="molecule type" value="Genomic_DNA"/>
</dbReference>
<protein>
    <submittedName>
        <fullName evidence="3">HHL175Cp</fullName>
    </submittedName>
</protein>
<evidence type="ECO:0000256" key="2">
    <source>
        <dbReference type="SAM" id="MobiDB-lite"/>
    </source>
</evidence>
<evidence type="ECO:0000313" key="3">
    <source>
        <dbReference type="EMBL" id="AMD22595.1"/>
    </source>
</evidence>
<proteinExistence type="predicted"/>
<dbReference type="GeneID" id="28725954"/>
<dbReference type="Proteomes" id="UP000243052">
    <property type="component" value="Chromosome viii"/>
</dbReference>
<dbReference type="OrthoDB" id="4068351at2759"/>
<evidence type="ECO:0000256" key="1">
    <source>
        <dbReference type="SAM" id="Coils"/>
    </source>
</evidence>
<gene>
    <name evidence="3" type="ORF">AW171_hschr84644</name>
</gene>
<dbReference type="AlphaFoldDB" id="A0A0X8HWA7"/>
<feature type="region of interest" description="Disordered" evidence="2">
    <location>
        <begin position="239"/>
        <end position="359"/>
    </location>
</feature>
<accession>A0A0X8HWA7</accession>
<feature type="coiled-coil region" evidence="1">
    <location>
        <begin position="31"/>
        <end position="58"/>
    </location>
</feature>
<evidence type="ECO:0000313" key="4">
    <source>
        <dbReference type="Proteomes" id="UP000243052"/>
    </source>
</evidence>
<keyword evidence="4" id="KW-1185">Reference proteome</keyword>
<organism evidence="3 4">
    <name type="scientific">Eremothecium sinecaudum</name>
    <dbReference type="NCBI Taxonomy" id="45286"/>
    <lineage>
        <taxon>Eukaryota</taxon>
        <taxon>Fungi</taxon>
        <taxon>Dikarya</taxon>
        <taxon>Ascomycota</taxon>
        <taxon>Saccharomycotina</taxon>
        <taxon>Saccharomycetes</taxon>
        <taxon>Saccharomycetales</taxon>
        <taxon>Saccharomycetaceae</taxon>
        <taxon>Eremothecium</taxon>
    </lineage>
</organism>
<keyword evidence="1" id="KW-0175">Coiled coil</keyword>
<reference evidence="3 4" key="1">
    <citation type="submission" date="2016-01" db="EMBL/GenBank/DDBJ databases">
        <title>Genome sequence of the yeast Holleya sinecauda.</title>
        <authorList>
            <person name="Dietrich F.S."/>
        </authorList>
    </citation>
    <scope>NUCLEOTIDE SEQUENCE [LARGE SCALE GENOMIC DNA]</scope>
    <source>
        <strain evidence="3 4">ATCC 58844</strain>
    </source>
</reference>
<sequence>MSSNATPKKPVDDTDPILSLQNENCHLQLMLSEKGSEVELLKNKVNQLQNRLDQILVHPNVPSIPVGANYTELLQKLEDEEVVTHFSGSPYRGSRPLSHSTKLSSTESFTTNSKQLGYLFCRQILPFLRESISIFEHSDLFSGEAGKLKKAFARVTDGGLATQNFGELSNIFDDLTILQRNAVVCLNRELEYKKVSQQLEYLATIFLDPEAHGYKPKEYLNRLRKQLMDIITCHYSNVSPPKSSCKDSNGSDSNRDLELSGCRPDSDSRPGPGSFQGPGSLSAKGHGSPGHSTPGTGLPGKSTGPTSGKSHDTGTKSVLTRAATYSSAQDPTFGRNAASEFRKPPQYVAPPIFTATRPESNLYSEQSKWSMRKQFNPNAHYSRPSIDSKTVDKCSETFQELKVAESAKAPKEQLEFIPIGFEDHHAPSSTPIRQSPSYEAVKVTLTPLNCWGGDEDDEFHDDEENKDPLQQFYIEKLTGNDLDDIRTNLSGFNSFE</sequence>
<dbReference type="STRING" id="45286.A0A0X8HWA7"/>